<dbReference type="InterPro" id="IPR006680">
    <property type="entry name" value="Amidohydro-rel"/>
</dbReference>
<dbReference type="InterPro" id="IPR050378">
    <property type="entry name" value="Metallo-dep_Hydrolases_sf"/>
</dbReference>
<dbReference type="GO" id="GO:0005829">
    <property type="term" value="C:cytosol"/>
    <property type="evidence" value="ECO:0007669"/>
    <property type="project" value="TreeGrafter"/>
</dbReference>
<dbReference type="InterPro" id="IPR032466">
    <property type="entry name" value="Metal_Hydrolase"/>
</dbReference>
<dbReference type="AlphaFoldDB" id="A0A917RAP3"/>
<dbReference type="SUPFAM" id="SSF51556">
    <property type="entry name" value="Metallo-dependent hydrolases"/>
    <property type="match status" value="1"/>
</dbReference>
<dbReference type="Gene3D" id="3.20.20.140">
    <property type="entry name" value="Metal-dependent hydrolases"/>
    <property type="match status" value="1"/>
</dbReference>
<sequence length="476" mass="50331">MSKVDVLVRGGEVVSSAGVQRLDIAIDGGRIVALGQDIGAEARETVDAAGCLVLPGVVDAHTHPVYADDIERTSAAGAAAGVTTLLAYVGAFPSWGFEKAAVHEVVSRVIEDWQGRPVGDFGLHVAFDSVDDVAAEVPRLTELGVSSYKFFLAYRKRGMMVDDRALLAGMTAIAQAGGIVAVHAENGDGIDHLESQYWDRPDLPDSAFLACRGHLLEAEAILRVIALAQTTGVALYIPHVAAGSGMEVVELARRTSGVPVWIETCPHYLVLTNDEVLQHGALGKIAPPLRHDSDRESLWDAVAAGGVQVVGTDHAGRTRAMKAEGVNILQAPFGAEGIEHLLPLVYGLGVRTGRLGIERMVQVLSENPADIFGLSPRKGRIAVGADADLVLLDPGGTTRCAAEDHLGASDYCLYEGIELPGAVRRTIRRGVTIAVDGALVPGVSGGEYLARSGFHVRPIPRIDEVCDDLREIEVVP</sequence>
<comment type="similarity">
    <text evidence="2">Belongs to the metallo-dependent hydrolases superfamily. Hydantoinase/dihydropyrimidinase family.</text>
</comment>
<evidence type="ECO:0000256" key="3">
    <source>
        <dbReference type="ARBA" id="ARBA00022553"/>
    </source>
</evidence>
<evidence type="ECO:0000256" key="4">
    <source>
        <dbReference type="ARBA" id="ARBA00055040"/>
    </source>
</evidence>
<comment type="caution">
    <text evidence="7">The sequence shown here is derived from an EMBL/GenBank/DDBJ whole genome shotgun (WGS) entry which is preliminary data.</text>
</comment>
<name>A0A917RAP3_9NOCA</name>
<feature type="domain" description="Amidohydrolase-related" evidence="6">
    <location>
        <begin position="212"/>
        <end position="431"/>
    </location>
</feature>
<accession>A0A917RAP3</accession>
<evidence type="ECO:0000313" key="7">
    <source>
        <dbReference type="EMBL" id="GGK99031.1"/>
    </source>
</evidence>
<dbReference type="SUPFAM" id="SSF51338">
    <property type="entry name" value="Composite domain of metallo-dependent hydrolases"/>
    <property type="match status" value="1"/>
</dbReference>
<evidence type="ECO:0000259" key="6">
    <source>
        <dbReference type="Pfam" id="PF01979"/>
    </source>
</evidence>
<organism evidence="7 8">
    <name type="scientific">Nocardia jinanensis</name>
    <dbReference type="NCBI Taxonomy" id="382504"/>
    <lineage>
        <taxon>Bacteria</taxon>
        <taxon>Bacillati</taxon>
        <taxon>Actinomycetota</taxon>
        <taxon>Actinomycetes</taxon>
        <taxon>Mycobacteriales</taxon>
        <taxon>Nocardiaceae</taxon>
        <taxon>Nocardia</taxon>
    </lineage>
</organism>
<evidence type="ECO:0000256" key="1">
    <source>
        <dbReference type="ARBA" id="ARBA00001947"/>
    </source>
</evidence>
<evidence type="ECO:0000313" key="8">
    <source>
        <dbReference type="Proteomes" id="UP000638263"/>
    </source>
</evidence>
<evidence type="ECO:0000256" key="2">
    <source>
        <dbReference type="ARBA" id="ARBA00008829"/>
    </source>
</evidence>
<keyword evidence="3" id="KW-0597">Phosphoprotein</keyword>
<dbReference type="Pfam" id="PF01979">
    <property type="entry name" value="Amidohydro_1"/>
    <property type="match status" value="1"/>
</dbReference>
<reference evidence="7" key="1">
    <citation type="journal article" date="2014" name="Int. J. Syst. Evol. Microbiol.">
        <title>Complete genome sequence of Corynebacterium casei LMG S-19264T (=DSM 44701T), isolated from a smear-ripened cheese.</title>
        <authorList>
            <consortium name="US DOE Joint Genome Institute (JGI-PGF)"/>
            <person name="Walter F."/>
            <person name="Albersmeier A."/>
            <person name="Kalinowski J."/>
            <person name="Ruckert C."/>
        </authorList>
    </citation>
    <scope>NUCLEOTIDE SEQUENCE</scope>
    <source>
        <strain evidence="7">CGMCC 4.3508</strain>
    </source>
</reference>
<proteinExistence type="inferred from homology"/>
<reference evidence="7" key="2">
    <citation type="submission" date="2020-09" db="EMBL/GenBank/DDBJ databases">
        <authorList>
            <person name="Sun Q."/>
            <person name="Zhou Y."/>
        </authorList>
    </citation>
    <scope>NUCLEOTIDE SEQUENCE</scope>
    <source>
        <strain evidence="7">CGMCC 4.3508</strain>
    </source>
</reference>
<dbReference type="Proteomes" id="UP000638263">
    <property type="component" value="Unassembled WGS sequence"/>
</dbReference>
<comment type="function">
    <text evidence="4">Catalyzes the stereospecific hydrolysis of the cyclic amide bond of D-hydantoin derivatives.</text>
</comment>
<dbReference type="Gene3D" id="2.30.40.10">
    <property type="entry name" value="Urease, subunit C, domain 1"/>
    <property type="match status" value="1"/>
</dbReference>
<dbReference type="EMBL" id="BMMH01000002">
    <property type="protein sequence ID" value="GGK99031.1"/>
    <property type="molecule type" value="Genomic_DNA"/>
</dbReference>
<evidence type="ECO:0000256" key="5">
    <source>
        <dbReference type="ARBA" id="ARBA00068457"/>
    </source>
</evidence>
<dbReference type="PANTHER" id="PTHR11647:SF1">
    <property type="entry name" value="COLLAPSIN RESPONSE MEDIATOR PROTEIN"/>
    <property type="match status" value="1"/>
</dbReference>
<dbReference type="FunFam" id="3.20.20.140:FF:000217">
    <property type="entry name" value="Dihydropyrimidinase-related protein 1"/>
    <property type="match status" value="1"/>
</dbReference>
<dbReference type="InterPro" id="IPR011059">
    <property type="entry name" value="Metal-dep_hydrolase_composite"/>
</dbReference>
<gene>
    <name evidence="7" type="ORF">GCM10011588_12060</name>
</gene>
<protein>
    <recommendedName>
        <fullName evidence="5">D-hydantoinase</fullName>
    </recommendedName>
</protein>
<keyword evidence="8" id="KW-1185">Reference proteome</keyword>
<comment type="cofactor">
    <cofactor evidence="1">
        <name>Zn(2+)</name>
        <dbReference type="ChEBI" id="CHEBI:29105"/>
    </cofactor>
</comment>
<dbReference type="RefSeq" id="WP_062997078.1">
    <property type="nucleotide sequence ID" value="NZ_BMMH01000002.1"/>
</dbReference>
<dbReference type="GO" id="GO:0016812">
    <property type="term" value="F:hydrolase activity, acting on carbon-nitrogen (but not peptide) bonds, in cyclic amides"/>
    <property type="evidence" value="ECO:0007669"/>
    <property type="project" value="TreeGrafter"/>
</dbReference>
<dbReference type="PANTHER" id="PTHR11647">
    <property type="entry name" value="HYDRANTOINASE/DIHYDROPYRIMIDINASE FAMILY MEMBER"/>
    <property type="match status" value="1"/>
</dbReference>